<evidence type="ECO:0000313" key="3">
    <source>
        <dbReference type="Proteomes" id="UP000821853"/>
    </source>
</evidence>
<evidence type="ECO:0000313" key="2">
    <source>
        <dbReference type="EMBL" id="KAH9361332.1"/>
    </source>
</evidence>
<feature type="region of interest" description="Disordered" evidence="1">
    <location>
        <begin position="582"/>
        <end position="663"/>
    </location>
</feature>
<gene>
    <name evidence="2" type="ORF">HPB48_006894</name>
</gene>
<comment type="caution">
    <text evidence="2">The sequence shown here is derived from an EMBL/GenBank/DDBJ whole genome shotgun (WGS) entry which is preliminary data.</text>
</comment>
<organism evidence="2 3">
    <name type="scientific">Haemaphysalis longicornis</name>
    <name type="common">Bush tick</name>
    <dbReference type="NCBI Taxonomy" id="44386"/>
    <lineage>
        <taxon>Eukaryota</taxon>
        <taxon>Metazoa</taxon>
        <taxon>Ecdysozoa</taxon>
        <taxon>Arthropoda</taxon>
        <taxon>Chelicerata</taxon>
        <taxon>Arachnida</taxon>
        <taxon>Acari</taxon>
        <taxon>Parasitiformes</taxon>
        <taxon>Ixodida</taxon>
        <taxon>Ixodoidea</taxon>
        <taxon>Ixodidae</taxon>
        <taxon>Haemaphysalinae</taxon>
        <taxon>Haemaphysalis</taxon>
    </lineage>
</organism>
<dbReference type="EMBL" id="JABSTR010000001">
    <property type="protein sequence ID" value="KAH9361332.1"/>
    <property type="molecule type" value="Genomic_DNA"/>
</dbReference>
<feature type="compositionally biased region" description="Basic and acidic residues" evidence="1">
    <location>
        <begin position="582"/>
        <end position="593"/>
    </location>
</feature>
<keyword evidence="3" id="KW-1185">Reference proteome</keyword>
<feature type="compositionally biased region" description="Low complexity" evidence="1">
    <location>
        <begin position="596"/>
        <end position="663"/>
    </location>
</feature>
<dbReference type="VEuPathDB" id="VectorBase:HLOH_051286"/>
<name>A0A9J6FHG6_HAELO</name>
<dbReference type="AlphaFoldDB" id="A0A9J6FHG6"/>
<feature type="region of interest" description="Disordered" evidence="1">
    <location>
        <begin position="118"/>
        <end position="144"/>
    </location>
</feature>
<reference evidence="2 3" key="1">
    <citation type="journal article" date="2020" name="Cell">
        <title>Large-Scale Comparative Analyses of Tick Genomes Elucidate Their Genetic Diversity and Vector Capacities.</title>
        <authorList>
            <consortium name="Tick Genome and Microbiome Consortium (TIGMIC)"/>
            <person name="Jia N."/>
            <person name="Wang J."/>
            <person name="Shi W."/>
            <person name="Du L."/>
            <person name="Sun Y."/>
            <person name="Zhan W."/>
            <person name="Jiang J.F."/>
            <person name="Wang Q."/>
            <person name="Zhang B."/>
            <person name="Ji P."/>
            <person name="Bell-Sakyi L."/>
            <person name="Cui X.M."/>
            <person name="Yuan T.T."/>
            <person name="Jiang B.G."/>
            <person name="Yang W.F."/>
            <person name="Lam T.T."/>
            <person name="Chang Q.C."/>
            <person name="Ding S.J."/>
            <person name="Wang X.J."/>
            <person name="Zhu J.G."/>
            <person name="Ruan X.D."/>
            <person name="Zhao L."/>
            <person name="Wei J.T."/>
            <person name="Ye R.Z."/>
            <person name="Que T.C."/>
            <person name="Du C.H."/>
            <person name="Zhou Y.H."/>
            <person name="Cheng J.X."/>
            <person name="Dai P.F."/>
            <person name="Guo W.B."/>
            <person name="Han X.H."/>
            <person name="Huang E.J."/>
            <person name="Li L.F."/>
            <person name="Wei W."/>
            <person name="Gao Y.C."/>
            <person name="Liu J.Z."/>
            <person name="Shao H.Z."/>
            <person name="Wang X."/>
            <person name="Wang C.C."/>
            <person name="Yang T.C."/>
            <person name="Huo Q.B."/>
            <person name="Li W."/>
            <person name="Chen H.Y."/>
            <person name="Chen S.E."/>
            <person name="Zhou L.G."/>
            <person name="Ni X.B."/>
            <person name="Tian J.H."/>
            <person name="Sheng Y."/>
            <person name="Liu T."/>
            <person name="Pan Y.S."/>
            <person name="Xia L.Y."/>
            <person name="Li J."/>
            <person name="Zhao F."/>
            <person name="Cao W.C."/>
        </authorList>
    </citation>
    <scope>NUCLEOTIDE SEQUENCE [LARGE SCALE GENOMIC DNA]</scope>
    <source>
        <strain evidence="2">HaeL-2018</strain>
    </source>
</reference>
<evidence type="ECO:0000256" key="1">
    <source>
        <dbReference type="SAM" id="MobiDB-lite"/>
    </source>
</evidence>
<feature type="compositionally biased region" description="Low complexity" evidence="1">
    <location>
        <begin position="125"/>
        <end position="142"/>
    </location>
</feature>
<dbReference type="SUPFAM" id="SSF56112">
    <property type="entry name" value="Protein kinase-like (PK-like)"/>
    <property type="match status" value="1"/>
</dbReference>
<protein>
    <submittedName>
        <fullName evidence="2">Uncharacterized protein</fullName>
    </submittedName>
</protein>
<dbReference type="InterPro" id="IPR011009">
    <property type="entry name" value="Kinase-like_dom_sf"/>
</dbReference>
<dbReference type="OrthoDB" id="10023235at2759"/>
<dbReference type="Proteomes" id="UP000821853">
    <property type="component" value="Chromosome 1"/>
</dbReference>
<accession>A0A9J6FHG6</accession>
<sequence length="663" mass="71305">MGEILALLAESQRQREQFSTDGVNADAVEMAVWMIKERRGDQVRPSRKVEDAINRYQQAQSAIIACRDEVKEQDKLQALMDARDAACENLLQELQTFQDSPDTAGSVNGLEHLQTEDFSESPAVASCSASGVSEPSSGSSSANQDRIDTVYYTAGESAERAKHAADVKKCLASQSATERKFKLLDREPASESSESGTEFVIVNLDAEKIPEYQKMRRPTDAARTRLTACLQDLVKALDSGKLKAGSEESPFTSLEESGANAGSLASLEMSARQLLASVRAEISACHMLSSPDGRVLAMLVPQAARELQRLIEEASKVSTVHDCYRGLLRDIAQDGPECTSSYADRLAKEVLQLRSAARKLKSAVRHRLADLEDIEVQLGCVECALSALGCMSCFQSCDEDEVAQVQSDVNALRAKLHGILVEEEKLMDKLADLQHRRFPELAVMHPSLELAQYKDQRQASLMVPGKGLPLAGGTHAVLPRWHVLLQVLEALRHLHSAAGGQPALVHGRVHPASVMVSEDGHSAWLSLPDFNTYSLEHCNRKELPLIRSLVAKDPRERPTAAGLLAHPIFQWCVEVQPPLKAKQAEPDSSEKMAKQAAALEEPAASEAAPEAAAEGPSASEATAEGPSAPEAAAEGPSASEAAAEGPSASEAAAKEPPAAPESV</sequence>
<proteinExistence type="predicted"/>